<dbReference type="EC" id="3.1.2.6" evidence="2"/>
<dbReference type="InterPro" id="IPR050662">
    <property type="entry name" value="Sec-metab_biosynth-thioest"/>
</dbReference>
<dbReference type="PANTHER" id="PTHR23131">
    <property type="entry name" value="ENDORIBONUCLEASE LACTB2"/>
    <property type="match status" value="1"/>
</dbReference>
<dbReference type="SUPFAM" id="SSF56281">
    <property type="entry name" value="Metallo-hydrolase/oxidoreductase"/>
    <property type="match status" value="1"/>
</dbReference>
<dbReference type="InterPro" id="IPR036388">
    <property type="entry name" value="WH-like_DNA-bd_sf"/>
</dbReference>
<dbReference type="EMBL" id="JALBUF010000006">
    <property type="protein sequence ID" value="MCI0183768.1"/>
    <property type="molecule type" value="Genomic_DNA"/>
</dbReference>
<reference evidence="2" key="1">
    <citation type="submission" date="2022-03" db="EMBL/GenBank/DDBJ databases">
        <title>Draft Genome Sequence of Firmicute Strain S0AB, a Heterotrophic Iron/Sulfur-Oxidizing Extreme Acidophile.</title>
        <authorList>
            <person name="Vergara E."/>
            <person name="Pakostova E."/>
            <person name="Johnson D.B."/>
            <person name="Holmes D.S."/>
        </authorList>
    </citation>
    <scope>NUCLEOTIDE SEQUENCE</scope>
    <source>
        <strain evidence="2">S0AB</strain>
    </source>
</reference>
<proteinExistence type="predicted"/>
<dbReference type="PANTHER" id="PTHR23131:SF4">
    <property type="entry name" value="METALLO-BETA-LACTAMASE SUPERFAMILY POTEIN"/>
    <property type="match status" value="1"/>
</dbReference>
<dbReference type="InterPro" id="IPR048933">
    <property type="entry name" value="B_lactamase-like_C"/>
</dbReference>
<dbReference type="SMART" id="SM00849">
    <property type="entry name" value="Lactamase_B"/>
    <property type="match status" value="1"/>
</dbReference>
<evidence type="ECO:0000313" key="3">
    <source>
        <dbReference type="Proteomes" id="UP001139263"/>
    </source>
</evidence>
<protein>
    <submittedName>
        <fullName evidence="2">Hydroxyacylglutathione hydrolase</fullName>
        <ecNumber evidence="2">3.1.2.6</ecNumber>
    </submittedName>
</protein>
<keyword evidence="2" id="KW-0378">Hydrolase</keyword>
<dbReference type="InterPro" id="IPR001279">
    <property type="entry name" value="Metallo-B-lactamas"/>
</dbReference>
<keyword evidence="3" id="KW-1185">Reference proteome</keyword>
<evidence type="ECO:0000259" key="1">
    <source>
        <dbReference type="SMART" id="SM00849"/>
    </source>
</evidence>
<dbReference type="GO" id="GO:0004416">
    <property type="term" value="F:hydroxyacylglutathione hydrolase activity"/>
    <property type="evidence" value="ECO:0007669"/>
    <property type="project" value="UniProtKB-EC"/>
</dbReference>
<comment type="caution">
    <text evidence="2">The sequence shown here is derived from an EMBL/GenBank/DDBJ whole genome shotgun (WGS) entry which is preliminary data.</text>
</comment>
<dbReference type="AlphaFoldDB" id="A0A9X1V9F6"/>
<dbReference type="RefSeq" id="WP_241714456.1">
    <property type="nucleotide sequence ID" value="NZ_JALBUF010000006.1"/>
</dbReference>
<evidence type="ECO:0000313" key="2">
    <source>
        <dbReference type="EMBL" id="MCI0183768.1"/>
    </source>
</evidence>
<dbReference type="Gene3D" id="1.10.10.10">
    <property type="entry name" value="Winged helix-like DNA-binding domain superfamily/Winged helix DNA-binding domain"/>
    <property type="match status" value="1"/>
</dbReference>
<dbReference type="Pfam" id="PF21221">
    <property type="entry name" value="B_lactamase-like_C"/>
    <property type="match status" value="1"/>
</dbReference>
<dbReference type="Pfam" id="PF00753">
    <property type="entry name" value="Lactamase_B"/>
    <property type="match status" value="1"/>
</dbReference>
<dbReference type="CDD" id="cd07725">
    <property type="entry name" value="TTHA1429-like_MBL-fold"/>
    <property type="match status" value="1"/>
</dbReference>
<name>A0A9X1V9F6_9BACL</name>
<feature type="domain" description="Metallo-beta-lactamase" evidence="1">
    <location>
        <begin position="25"/>
        <end position="239"/>
    </location>
</feature>
<dbReference type="Gene3D" id="3.60.15.10">
    <property type="entry name" value="Ribonuclease Z/Hydroxyacylglutathione hydrolase-like"/>
    <property type="match status" value="1"/>
</dbReference>
<gene>
    <name evidence="2" type="primary">gloB_6</name>
    <name evidence="2" type="ORF">MM817_02059</name>
</gene>
<accession>A0A9X1V9F6</accession>
<dbReference type="Proteomes" id="UP001139263">
    <property type="component" value="Unassembled WGS sequence"/>
</dbReference>
<sequence>MTLSPVPGFPYIDRLTLPIPTPLQHVHSYLVQDSHGFTIIDTGFHTKETEQVWVSTLEEKGIGFADIKRIILTHAHPDHSGAAGWLQEKSGATVYVLDKEEELILRHVEHQDHFSADLIEYFRPYGLPVVQDDGIHERESHMATLIHPAPRDISWLHEGDTISLFDEPFDIMWVPGHSPGQMMLYHEPQKLCFAGDHVLMGITPIVGVWAKNDEHALHDYLHSLHKAAHIDVQLGLSGHRESVTAWQKRIADILAHHEWRLKRIVDSLTQPHTAWDMMLRVFRVRQPEQLLFALAETVAHLEYMVQQGTCIKRMSAGMYFFEKATQE</sequence>
<organism evidence="2 3">
    <name type="scientific">Sulfoacidibacillus ferrooxidans</name>
    <dbReference type="NCBI Taxonomy" id="2005001"/>
    <lineage>
        <taxon>Bacteria</taxon>
        <taxon>Bacillati</taxon>
        <taxon>Bacillota</taxon>
        <taxon>Bacilli</taxon>
        <taxon>Bacillales</taxon>
        <taxon>Alicyclobacillaceae</taxon>
        <taxon>Sulfoacidibacillus</taxon>
    </lineage>
</organism>
<dbReference type="InterPro" id="IPR036866">
    <property type="entry name" value="RibonucZ/Hydroxyglut_hydro"/>
</dbReference>